<dbReference type="GO" id="GO:0031965">
    <property type="term" value="C:nuclear membrane"/>
    <property type="evidence" value="ECO:0007669"/>
    <property type="project" value="UniProtKB-SubCell"/>
</dbReference>
<keyword evidence="4 11" id="KW-0732">Signal</keyword>
<evidence type="ECO:0000256" key="4">
    <source>
        <dbReference type="ARBA" id="ARBA00022729"/>
    </source>
</evidence>
<evidence type="ECO:0000256" key="6">
    <source>
        <dbReference type="ARBA" id="ARBA00023136"/>
    </source>
</evidence>
<comment type="caution">
    <text evidence="13">The sequence shown here is derived from an EMBL/GenBank/DDBJ whole genome shotgun (WGS) entry which is preliminary data.</text>
</comment>
<dbReference type="Pfam" id="PF22962">
    <property type="entry name" value="Ig_NUP210_7th"/>
    <property type="match status" value="1"/>
</dbReference>
<dbReference type="SMART" id="SM00635">
    <property type="entry name" value="BID_2"/>
    <property type="match status" value="2"/>
</dbReference>
<protein>
    <recommendedName>
        <fullName evidence="12">BIG2 domain-containing protein</fullName>
    </recommendedName>
</protein>
<dbReference type="InterPro" id="IPR008964">
    <property type="entry name" value="Invasin/intimin_cell_adhesion"/>
</dbReference>
<dbReference type="Pfam" id="PF24425">
    <property type="entry name" value="Ig_GP210_15th"/>
    <property type="match status" value="1"/>
</dbReference>
<evidence type="ECO:0000256" key="5">
    <source>
        <dbReference type="ARBA" id="ARBA00022989"/>
    </source>
</evidence>
<feature type="transmembrane region" description="Helical" evidence="10">
    <location>
        <begin position="1879"/>
        <end position="1902"/>
    </location>
</feature>
<feature type="region of interest" description="Disordered" evidence="9">
    <location>
        <begin position="1909"/>
        <end position="1944"/>
    </location>
</feature>
<dbReference type="Gene3D" id="2.60.40.1080">
    <property type="match status" value="1"/>
</dbReference>
<dbReference type="InterPro" id="IPR055099">
    <property type="entry name" value="Ig_NUP210_7th"/>
</dbReference>
<dbReference type="EMBL" id="JACMSC010000010">
    <property type="protein sequence ID" value="KAG6504170.1"/>
    <property type="molecule type" value="Genomic_DNA"/>
</dbReference>
<dbReference type="Proteomes" id="UP000734854">
    <property type="component" value="Unassembled WGS sequence"/>
</dbReference>
<accession>A0A8J5GEK3</accession>
<dbReference type="InterPro" id="IPR056233">
    <property type="entry name" value="Ig_GP210_16th"/>
</dbReference>
<comment type="subcellular location">
    <subcellularLocation>
        <location evidence="1">Nucleus membrane</location>
        <topology evidence="1">Single-pass membrane protein</topology>
    </subcellularLocation>
</comment>
<keyword evidence="6 10" id="KW-0472">Membrane</keyword>
<evidence type="ECO:0000256" key="2">
    <source>
        <dbReference type="ARBA" id="ARBA00007313"/>
    </source>
</evidence>
<dbReference type="Pfam" id="PF24427">
    <property type="entry name" value="Ig_GP210_16th"/>
    <property type="match status" value="1"/>
</dbReference>
<evidence type="ECO:0000256" key="11">
    <source>
        <dbReference type="SAM" id="SignalP"/>
    </source>
</evidence>
<evidence type="ECO:0000256" key="7">
    <source>
        <dbReference type="ARBA" id="ARBA00023180"/>
    </source>
</evidence>
<proteinExistence type="inferred from homology"/>
<dbReference type="InterPro" id="IPR055097">
    <property type="entry name" value="Ig_NUP210_2nd"/>
</dbReference>
<dbReference type="InterPro" id="IPR056232">
    <property type="entry name" value="Ig_GP210_15th"/>
</dbReference>
<dbReference type="Pfam" id="PF22969">
    <property type="entry name" value="Ig_NUP210_2nd"/>
    <property type="match status" value="1"/>
</dbReference>
<evidence type="ECO:0000259" key="12">
    <source>
        <dbReference type="SMART" id="SM00635"/>
    </source>
</evidence>
<dbReference type="Pfam" id="PF22967">
    <property type="entry name" value="Ig_NUP210_1st"/>
    <property type="match status" value="1"/>
</dbReference>
<keyword evidence="8" id="KW-0539">Nucleus</keyword>
<dbReference type="InterPro" id="IPR045197">
    <property type="entry name" value="NUP210-like"/>
</dbReference>
<sequence>MVNRGATEVVMMLAVVVLLVLAARPVTPTSLGPHIADLNVLLPPRMTNPVQYRLQGSGGCFSWTWDHHDFLRVEPEYNSSSRCSTSARLISISRYSGRKETAVYATDLLTGTTIRCKVIVEMISRIQIFHRAVKIDLDELATLHIHAFDSAENEFSALVGLQFLWKLVPQSSDVDTINHLVHVPLKETPLSDCGGFCGDLDLQIELEDRGVGSNLYVVQGSSIGHEVVSAQLFEPELEHVDDHIILTVAEAMSLSPTSPIFVTVGALLRYNLRVIRLKTATVIDLPSLHHRWYVTNSSVAHTDPAMGVAHALSLGTTDIVVEDTRLSGHEQRSTMHVVIPGKLCLYLVPVTNGSIPVEGVASISSSDVWYVFPGQEYMINIKVLTEGPDVNEILITESNDFTLESNTSRYWDLYALAGDVMLSNWEYFRLLKPISEGKGVLSAALSFQREKLGSVEVLRAVQQINVCSKVGLVFGEHDHISEVIHLPWAPGIEQAFELKATGGCGNSLEDYHWLSSNAAVVSVSAFGSILAKRPGQAIIRVVSVFDSANYDQVVIEVSIPSAMAMLPFFPVEVEIGTQFHAAVTLKTSNGYYYSRCDAFSSSVRWKVFSESGSFRILNTTDLMASEISIHLNDYRPELGNPCSWTSLYASTVGRAVLHASFPLESLSSIQSMDGIVTLKTVKSLAAYYPLTAYQAGNGNQHGGYWVDLSKRDANIQDLDSNGLDELFLAPGSSMDVLLVGGPNRWDHNTEFIETVNALGGQDLSVVQLHELSSGGRFYRIICQTIGEFKLLFSRGNLVGDDHPNPVLAKLELFVFCAFPSSIALIANEPVNTFDVIEASKSAERDSTGLHVSPMPVSNECTIRVAAVSIYANGRTFANSSSLCLRWELNGCEKLAFWSDNNHAMKLDGSKWERFLVLQNASGLCIVRATAIGFCEVGASHLYNVAGSLFGAGEKFPTDAVPLQLISSLKVVPESILMVLDPEAKVNLSIIGGTCLLDAYINDTRVADIVQPPQITQCSHVTVGAIGLGVANVIVRDNGLSPPAVASALIKVASIDWIKIISKEEISVMEGTIKSFDILAGTEDGSVFDSSQVSFFDFGIAICLSYFMRVLQYMYMKIKVHHEDGILEPVNEYYSPNMGSWLIHGPYFSVRAAKLGTANLYVSVSQSGYEIASQLVKVEVYGPVRLHPDYLFLLPGVSYVVGHLPNVLVWLIAFFVEVSCKISVHDCKAVHKFIHKLTVKGGPKIGVFVEFSSLHEGVAIVQKSSGMLFANSIGNTGDLFSFNEVCQDYKWTVGNDKVLNFQMDRTLHSGPCENDGHPCLSVASNSEFINLVTGRSAGKAELYISVSCDILLSGSPQQVFYNASKLLEVVPNPPVALGIPITWIFPPFYTTSVLLPRFSDPYRQLDSHRSFSYSILRTCTSTDNFKHEGISIDEGKIITRESKDIACVLAKDHATSRKEIACCVRIAEISQVRVNTIEASSHVLSLAANSKLELIVTYSDYLGYPFTEAHGVVPLDIETNRPDVLSIFTSLKSDDSMLGNGRIILEAKNPGNALVRISINNDPRKADFVLVSVGIQLYPRSPVLQVGQRLNFTVIGDDDVFGSGKWLSDNESVLSVNKITGEGFAHGEGATQVIFLGSKLKLQTPVTVMKVDQISVDVPADALTNVPFSSKGYMFFVKYSGSEILDPKLESTGNHEVPFNCWVDPPIVGYARAWVNNVTGYSYCLFFPYSPKHLLSIMSKSNTRRQENDNSHGLVHFSIIASLKETPTVTGSAHAVYVGGFALGTEKLNFTPIATRSLVTIMGNTDVEIRWNAKDLLSVTSLSTTSFGVVGLAEYEVKVLQNKPFEDTIIVHLPSTGQQEEISVSYKNGERAAASGVNNFIWPAVLVCAIVFIVTVIIFLTCLQKPDQPGPRQSGPISPLPAPTDSTPTRNVQFSPHTPPPFTDYVRRTIDETPYYKRDRRRLDPQYTY</sequence>
<evidence type="ECO:0000256" key="8">
    <source>
        <dbReference type="ARBA" id="ARBA00023242"/>
    </source>
</evidence>
<feature type="domain" description="BIG2" evidence="12">
    <location>
        <begin position="1570"/>
        <end position="1646"/>
    </location>
</feature>
<name>A0A8J5GEK3_ZINOF</name>
<evidence type="ECO:0000256" key="3">
    <source>
        <dbReference type="ARBA" id="ARBA00022692"/>
    </source>
</evidence>
<dbReference type="PANTHER" id="PTHR23019">
    <property type="entry name" value="NUCLEAR PORE MEMBRANE GLYCOPROTEIN GP210-RELATED"/>
    <property type="match status" value="1"/>
</dbReference>
<dbReference type="Pfam" id="PF26182">
    <property type="entry name" value="Ig_NUP210_5th"/>
    <property type="match status" value="1"/>
</dbReference>
<keyword evidence="3 10" id="KW-0812">Transmembrane</keyword>
<organism evidence="13 14">
    <name type="scientific">Zingiber officinale</name>
    <name type="common">Ginger</name>
    <name type="synonym">Amomum zingiber</name>
    <dbReference type="NCBI Taxonomy" id="94328"/>
    <lineage>
        <taxon>Eukaryota</taxon>
        <taxon>Viridiplantae</taxon>
        <taxon>Streptophyta</taxon>
        <taxon>Embryophyta</taxon>
        <taxon>Tracheophyta</taxon>
        <taxon>Spermatophyta</taxon>
        <taxon>Magnoliopsida</taxon>
        <taxon>Liliopsida</taxon>
        <taxon>Zingiberales</taxon>
        <taxon>Zingiberaceae</taxon>
        <taxon>Zingiber</taxon>
    </lineage>
</organism>
<dbReference type="SUPFAM" id="SSF49373">
    <property type="entry name" value="Invasin/intimin cell-adhesion fragments"/>
    <property type="match status" value="1"/>
</dbReference>
<gene>
    <name evidence="13" type="ORF">ZIOFF_036501</name>
</gene>
<dbReference type="PANTHER" id="PTHR23019:SF0">
    <property type="entry name" value="NUCLEAR PORE MEMBRANE GLYCOPROTEIN 210"/>
    <property type="match status" value="1"/>
</dbReference>
<evidence type="ECO:0000313" key="13">
    <source>
        <dbReference type="EMBL" id="KAG6504170.1"/>
    </source>
</evidence>
<evidence type="ECO:0000256" key="9">
    <source>
        <dbReference type="SAM" id="MobiDB-lite"/>
    </source>
</evidence>
<evidence type="ECO:0000256" key="10">
    <source>
        <dbReference type="SAM" id="Phobius"/>
    </source>
</evidence>
<keyword evidence="7" id="KW-0325">Glycoprotein</keyword>
<feature type="signal peptide" evidence="11">
    <location>
        <begin position="1"/>
        <end position="22"/>
    </location>
</feature>
<reference evidence="13 14" key="1">
    <citation type="submission" date="2020-08" db="EMBL/GenBank/DDBJ databases">
        <title>Plant Genome Project.</title>
        <authorList>
            <person name="Zhang R.-G."/>
        </authorList>
    </citation>
    <scope>NUCLEOTIDE SEQUENCE [LARGE SCALE GENOMIC DNA]</scope>
    <source>
        <tissue evidence="13">Rhizome</tissue>
    </source>
</reference>
<evidence type="ECO:0000313" key="14">
    <source>
        <dbReference type="Proteomes" id="UP000734854"/>
    </source>
</evidence>
<feature type="compositionally biased region" description="Polar residues" evidence="9">
    <location>
        <begin position="1923"/>
        <end position="1935"/>
    </location>
</feature>
<evidence type="ECO:0000256" key="1">
    <source>
        <dbReference type="ARBA" id="ARBA00004590"/>
    </source>
</evidence>
<keyword evidence="5 10" id="KW-1133">Transmembrane helix</keyword>
<dbReference type="InterPro" id="IPR003343">
    <property type="entry name" value="Big_2"/>
</dbReference>
<comment type="similarity">
    <text evidence="2">Belongs to the NUP210 family.</text>
</comment>
<dbReference type="InterPro" id="IPR055096">
    <property type="entry name" value="Ig_NUP210_1st"/>
</dbReference>
<feature type="domain" description="BIG2" evidence="12">
    <location>
        <begin position="479"/>
        <end position="556"/>
    </location>
</feature>
<keyword evidence="14" id="KW-1185">Reference proteome</keyword>
<feature type="chain" id="PRO_5035300410" description="BIG2 domain-containing protein" evidence="11">
    <location>
        <begin position="23"/>
        <end position="1968"/>
    </location>
</feature>